<evidence type="ECO:0000256" key="2">
    <source>
        <dbReference type="ARBA" id="ARBA00022448"/>
    </source>
</evidence>
<keyword evidence="3 8" id="KW-0479">Metal-binding</keyword>
<dbReference type="GO" id="GO:0009055">
    <property type="term" value="F:electron transfer activity"/>
    <property type="evidence" value="ECO:0007669"/>
    <property type="project" value="UniProtKB-UniRule"/>
</dbReference>
<dbReference type="RefSeq" id="WP_089250344.1">
    <property type="nucleotide sequence ID" value="NZ_FZOW01000015.1"/>
</dbReference>
<protein>
    <recommendedName>
        <fullName evidence="8">Ferredoxin</fullName>
    </recommendedName>
</protein>
<gene>
    <name evidence="9" type="ORF">SAMN05421642_11553</name>
</gene>
<dbReference type="GO" id="GO:0051538">
    <property type="term" value="F:3 iron, 4 sulfur cluster binding"/>
    <property type="evidence" value="ECO:0007669"/>
    <property type="project" value="UniProtKB-KW"/>
</dbReference>
<keyword evidence="10" id="KW-1185">Reference proteome</keyword>
<evidence type="ECO:0000256" key="8">
    <source>
        <dbReference type="RuleBase" id="RU368020"/>
    </source>
</evidence>
<comment type="function">
    <text evidence="8">Ferredoxins are iron-sulfur proteins that transfer electrons in a wide variety of metabolic reactions.</text>
</comment>
<proteinExistence type="predicted"/>
<reference evidence="10" key="1">
    <citation type="submission" date="2017-06" db="EMBL/GenBank/DDBJ databases">
        <authorList>
            <person name="Varghese N."/>
            <person name="Submissions S."/>
        </authorList>
    </citation>
    <scope>NUCLEOTIDE SEQUENCE [LARGE SCALE GENOMIC DNA]</scope>
    <source>
        <strain evidence="10">JCM 23211</strain>
    </source>
</reference>
<dbReference type="InterPro" id="IPR001080">
    <property type="entry name" value="3Fe4S_ferredoxin"/>
</dbReference>
<dbReference type="GO" id="GO:0005506">
    <property type="term" value="F:iron ion binding"/>
    <property type="evidence" value="ECO:0007669"/>
    <property type="project" value="UniProtKB-UniRule"/>
</dbReference>
<dbReference type="PRINTS" id="PR00352">
    <property type="entry name" value="3FE4SFRDOXIN"/>
</dbReference>
<keyword evidence="2 8" id="KW-0813">Transport</keyword>
<evidence type="ECO:0000256" key="3">
    <source>
        <dbReference type="ARBA" id="ARBA00022723"/>
    </source>
</evidence>
<evidence type="ECO:0000256" key="1">
    <source>
        <dbReference type="ARBA" id="ARBA00001927"/>
    </source>
</evidence>
<evidence type="ECO:0000256" key="4">
    <source>
        <dbReference type="ARBA" id="ARBA00022982"/>
    </source>
</evidence>
<dbReference type="InterPro" id="IPR051269">
    <property type="entry name" value="Fe-S_cluster_ET"/>
</dbReference>
<accession>A0A239M1I4</accession>
<evidence type="ECO:0000313" key="10">
    <source>
        <dbReference type="Proteomes" id="UP000198327"/>
    </source>
</evidence>
<keyword evidence="6 8" id="KW-0411">Iron-sulfur</keyword>
<evidence type="ECO:0000313" key="9">
    <source>
        <dbReference type="EMBL" id="SNT35958.1"/>
    </source>
</evidence>
<dbReference type="EMBL" id="FZOW01000015">
    <property type="protein sequence ID" value="SNT35958.1"/>
    <property type="molecule type" value="Genomic_DNA"/>
</dbReference>
<dbReference type="AlphaFoldDB" id="A0A239M1I4"/>
<organism evidence="9 10">
    <name type="scientific">Rhodococcoides kyotonense</name>
    <dbReference type="NCBI Taxonomy" id="398843"/>
    <lineage>
        <taxon>Bacteria</taxon>
        <taxon>Bacillati</taxon>
        <taxon>Actinomycetota</taxon>
        <taxon>Actinomycetes</taxon>
        <taxon>Mycobacteriales</taxon>
        <taxon>Nocardiaceae</taxon>
        <taxon>Rhodococcoides</taxon>
    </lineage>
</organism>
<dbReference type="SUPFAM" id="SSF54862">
    <property type="entry name" value="4Fe-4S ferredoxins"/>
    <property type="match status" value="1"/>
</dbReference>
<dbReference type="OrthoDB" id="3215519at2"/>
<dbReference type="Pfam" id="PF13370">
    <property type="entry name" value="Fer4_13"/>
    <property type="match status" value="1"/>
</dbReference>
<sequence>MSDTGFKIDVFHERCMGAGNCVDAAPDYFDQSDIDGTVVVLKDVGEPGDEAKVAEAAAVCPVAALGIHR</sequence>
<dbReference type="PANTHER" id="PTHR36923:SF3">
    <property type="entry name" value="FERREDOXIN"/>
    <property type="match status" value="1"/>
</dbReference>
<evidence type="ECO:0000256" key="6">
    <source>
        <dbReference type="ARBA" id="ARBA00023014"/>
    </source>
</evidence>
<dbReference type="Gene3D" id="3.30.70.20">
    <property type="match status" value="1"/>
</dbReference>
<dbReference type="PANTHER" id="PTHR36923">
    <property type="entry name" value="FERREDOXIN"/>
    <property type="match status" value="1"/>
</dbReference>
<name>A0A239M1I4_9NOCA</name>
<keyword evidence="5 8" id="KW-0408">Iron</keyword>
<keyword evidence="7" id="KW-0003">3Fe-4S</keyword>
<evidence type="ECO:0000256" key="5">
    <source>
        <dbReference type="ARBA" id="ARBA00023004"/>
    </source>
</evidence>
<keyword evidence="4 8" id="KW-0249">Electron transport</keyword>
<dbReference type="Proteomes" id="UP000198327">
    <property type="component" value="Unassembled WGS sequence"/>
</dbReference>
<comment type="cofactor">
    <cofactor evidence="1">
        <name>[3Fe-4S] cluster</name>
        <dbReference type="ChEBI" id="CHEBI:21137"/>
    </cofactor>
</comment>
<evidence type="ECO:0000256" key="7">
    <source>
        <dbReference type="ARBA" id="ARBA00023291"/>
    </source>
</evidence>